<keyword evidence="1" id="KW-0238">DNA-binding</keyword>
<feature type="domain" description="OmpR/PhoB-type" evidence="2">
    <location>
        <begin position="27"/>
        <end position="126"/>
    </location>
</feature>
<comment type="caution">
    <text evidence="3">The sequence shown here is derived from an EMBL/GenBank/DDBJ whole genome shotgun (WGS) entry which is preliminary data.</text>
</comment>
<reference evidence="3" key="1">
    <citation type="journal article" date="2015" name="Nature">
        <title>Complex archaea that bridge the gap between prokaryotes and eukaryotes.</title>
        <authorList>
            <person name="Spang A."/>
            <person name="Saw J.H."/>
            <person name="Jorgensen S.L."/>
            <person name="Zaremba-Niedzwiedzka K."/>
            <person name="Martijn J."/>
            <person name="Lind A.E."/>
            <person name="van Eijk R."/>
            <person name="Schleper C."/>
            <person name="Guy L."/>
            <person name="Ettema T.J."/>
        </authorList>
    </citation>
    <scope>NUCLEOTIDE SEQUENCE</scope>
</reference>
<dbReference type="InterPro" id="IPR016032">
    <property type="entry name" value="Sig_transdc_resp-reg_C-effctor"/>
</dbReference>
<dbReference type="GO" id="GO:0006355">
    <property type="term" value="P:regulation of DNA-templated transcription"/>
    <property type="evidence" value="ECO:0007669"/>
    <property type="project" value="InterPro"/>
</dbReference>
<dbReference type="Gene3D" id="1.10.10.10">
    <property type="entry name" value="Winged helix-like DNA-binding domain superfamily/Winged helix DNA-binding domain"/>
    <property type="match status" value="1"/>
</dbReference>
<dbReference type="SUPFAM" id="SSF46894">
    <property type="entry name" value="C-terminal effector domain of the bipartite response regulators"/>
    <property type="match status" value="1"/>
</dbReference>
<evidence type="ECO:0000259" key="2">
    <source>
        <dbReference type="PROSITE" id="PS51755"/>
    </source>
</evidence>
<dbReference type="EMBL" id="LAZR01018139">
    <property type="protein sequence ID" value="KKL97555.1"/>
    <property type="molecule type" value="Genomic_DNA"/>
</dbReference>
<dbReference type="SMART" id="SM00862">
    <property type="entry name" value="Trans_reg_C"/>
    <property type="match status" value="1"/>
</dbReference>
<protein>
    <recommendedName>
        <fullName evidence="2">OmpR/PhoB-type domain-containing protein</fullName>
    </recommendedName>
</protein>
<dbReference type="AlphaFoldDB" id="A0A0F9IUY0"/>
<evidence type="ECO:0000256" key="1">
    <source>
        <dbReference type="ARBA" id="ARBA00023125"/>
    </source>
</evidence>
<proteinExistence type="predicted"/>
<dbReference type="InterPro" id="IPR001867">
    <property type="entry name" value="OmpR/PhoB-type_DNA-bd"/>
</dbReference>
<dbReference type="InterPro" id="IPR036388">
    <property type="entry name" value="WH-like_DNA-bd_sf"/>
</dbReference>
<organism evidence="3">
    <name type="scientific">marine sediment metagenome</name>
    <dbReference type="NCBI Taxonomy" id="412755"/>
    <lineage>
        <taxon>unclassified sequences</taxon>
        <taxon>metagenomes</taxon>
        <taxon>ecological metagenomes</taxon>
    </lineage>
</organism>
<sequence>MHEVIENSVIKPLAYGEISTTCPCCGHVSYSTTGLISFDYWKGLVFKEDKRVCLEPMEADLLKILLDRWPKICSREKLLVGLYGGNYCERVSSDNVGVLISKLRHKIKVFDIEIKNIKRRGWLLIKKSTERRLN</sequence>
<dbReference type="GO" id="GO:0003677">
    <property type="term" value="F:DNA binding"/>
    <property type="evidence" value="ECO:0007669"/>
    <property type="project" value="UniProtKB-KW"/>
</dbReference>
<gene>
    <name evidence="3" type="ORF">LCGC14_1833330</name>
</gene>
<accession>A0A0F9IUY0</accession>
<dbReference type="GO" id="GO:0000160">
    <property type="term" value="P:phosphorelay signal transduction system"/>
    <property type="evidence" value="ECO:0007669"/>
    <property type="project" value="InterPro"/>
</dbReference>
<name>A0A0F9IUY0_9ZZZZ</name>
<dbReference type="PROSITE" id="PS51755">
    <property type="entry name" value="OMPR_PHOB"/>
    <property type="match status" value="1"/>
</dbReference>
<dbReference type="Pfam" id="PF00486">
    <property type="entry name" value="Trans_reg_C"/>
    <property type="match status" value="1"/>
</dbReference>
<evidence type="ECO:0000313" key="3">
    <source>
        <dbReference type="EMBL" id="KKL97555.1"/>
    </source>
</evidence>